<gene>
    <name evidence="1" type="ORF">AS189_00555</name>
</gene>
<accession>A0A0S2LV33</accession>
<name>A0A0S2LV33_9MICC</name>
<dbReference type="OrthoDB" id="4948319at2"/>
<evidence type="ECO:0000313" key="1">
    <source>
        <dbReference type="EMBL" id="ALO65250.1"/>
    </source>
</evidence>
<evidence type="ECO:0000313" key="2">
    <source>
        <dbReference type="Proteomes" id="UP000059574"/>
    </source>
</evidence>
<protein>
    <submittedName>
        <fullName evidence="1">Uncharacterized protein</fullName>
    </submittedName>
</protein>
<dbReference type="AlphaFoldDB" id="A0A0S2LV33"/>
<proteinExistence type="predicted"/>
<dbReference type="Proteomes" id="UP000059574">
    <property type="component" value="Chromosome"/>
</dbReference>
<reference evidence="1 2" key="2">
    <citation type="journal article" date="2016" name="J. Biotechnol.">
        <title>Complete genome sequence of Arthrobacter alpinus ERGS4:06, a yellow pigmented bacterium tolerant to cold and radiations isolated from Sikkim Himalaya.</title>
        <authorList>
            <person name="Kumar R."/>
            <person name="Singh D."/>
            <person name="Swarnkar M.K."/>
            <person name="Singh A.K."/>
            <person name="Kumar S."/>
        </authorList>
    </citation>
    <scope>NUCLEOTIDE SEQUENCE [LARGE SCALE GENOMIC DNA]</scope>
    <source>
        <strain evidence="1 2">ERGS4:06</strain>
    </source>
</reference>
<dbReference type="EMBL" id="CP013200">
    <property type="protein sequence ID" value="ALO65250.1"/>
    <property type="molecule type" value="Genomic_DNA"/>
</dbReference>
<sequence length="98" mass="11102">MATIRRYDPSNKSQMIRTLRREIMAARLKVALDKELKRETSATVKSLAGMILPPVVRQNCYTSDAQSDFIALKAADIRAGRRRTIPADEVRRDLGLED</sequence>
<reference evidence="2" key="1">
    <citation type="submission" date="2015-11" db="EMBL/GenBank/DDBJ databases">
        <authorList>
            <person name="Kumar R."/>
            <person name="Singh D."/>
            <person name="Swarnkar M.K."/>
            <person name="Singh A.K."/>
            <person name="Kumar S."/>
        </authorList>
    </citation>
    <scope>NUCLEOTIDE SEQUENCE [LARGE SCALE GENOMIC DNA]</scope>
    <source>
        <strain evidence="2">ERGS4:06</strain>
    </source>
</reference>
<dbReference type="RefSeq" id="WP_062285508.1">
    <property type="nucleotide sequence ID" value="NZ_CP013200.1"/>
</dbReference>
<organism evidence="1 2">
    <name type="scientific">Arthrobacter alpinus</name>
    <dbReference type="NCBI Taxonomy" id="656366"/>
    <lineage>
        <taxon>Bacteria</taxon>
        <taxon>Bacillati</taxon>
        <taxon>Actinomycetota</taxon>
        <taxon>Actinomycetes</taxon>
        <taxon>Micrococcales</taxon>
        <taxon>Micrococcaceae</taxon>
        <taxon>Arthrobacter</taxon>
    </lineage>
</organism>